<evidence type="ECO:0000256" key="3">
    <source>
        <dbReference type="ARBA" id="ARBA00022475"/>
    </source>
</evidence>
<feature type="transmembrane region" description="Helical" evidence="7">
    <location>
        <begin position="148"/>
        <end position="170"/>
    </location>
</feature>
<keyword evidence="4 7" id="KW-0812">Transmembrane</keyword>
<dbReference type="GO" id="GO:0005886">
    <property type="term" value="C:plasma membrane"/>
    <property type="evidence" value="ECO:0007669"/>
    <property type="project" value="UniProtKB-SubCell"/>
</dbReference>
<feature type="transmembrane region" description="Helical" evidence="7">
    <location>
        <begin position="83"/>
        <end position="108"/>
    </location>
</feature>
<dbReference type="EMBL" id="VSSQ01000413">
    <property type="protein sequence ID" value="MPL94061.1"/>
    <property type="molecule type" value="Genomic_DNA"/>
</dbReference>
<evidence type="ECO:0000256" key="7">
    <source>
        <dbReference type="SAM" id="Phobius"/>
    </source>
</evidence>
<feature type="transmembrane region" description="Helical" evidence="7">
    <location>
        <begin position="425"/>
        <end position="446"/>
    </location>
</feature>
<accession>A0A644VRM8</accession>
<evidence type="ECO:0000256" key="6">
    <source>
        <dbReference type="ARBA" id="ARBA00023136"/>
    </source>
</evidence>
<keyword evidence="3" id="KW-1003">Cell membrane</keyword>
<comment type="subcellular location">
    <subcellularLocation>
        <location evidence="1">Cell membrane</location>
        <topology evidence="1">Multi-pass membrane protein</topology>
    </subcellularLocation>
</comment>
<dbReference type="Pfam" id="PF03773">
    <property type="entry name" value="ArsP_1"/>
    <property type="match status" value="1"/>
</dbReference>
<feature type="transmembrane region" description="Helical" evidence="7">
    <location>
        <begin position="120"/>
        <end position="142"/>
    </location>
</feature>
<feature type="transmembrane region" description="Helical" evidence="7">
    <location>
        <begin position="223"/>
        <end position="243"/>
    </location>
</feature>
<dbReference type="PANTHER" id="PTHR43299:SF1">
    <property type="entry name" value="UPF0718 PROTEIN YRAQ"/>
    <property type="match status" value="1"/>
</dbReference>
<evidence type="ECO:0008006" key="9">
    <source>
        <dbReference type="Google" id="ProtNLM"/>
    </source>
</evidence>
<feature type="transmembrane region" description="Helical" evidence="7">
    <location>
        <begin position="191"/>
        <end position="211"/>
    </location>
</feature>
<organism evidence="8">
    <name type="scientific">bioreactor metagenome</name>
    <dbReference type="NCBI Taxonomy" id="1076179"/>
    <lineage>
        <taxon>unclassified sequences</taxon>
        <taxon>metagenomes</taxon>
        <taxon>ecological metagenomes</taxon>
    </lineage>
</organism>
<feature type="transmembrane region" description="Helical" evidence="7">
    <location>
        <begin position="310"/>
        <end position="334"/>
    </location>
</feature>
<dbReference type="InterPro" id="IPR005524">
    <property type="entry name" value="DUF318"/>
</dbReference>
<comment type="similarity">
    <text evidence="2">Belongs to the UPF0718 family.</text>
</comment>
<evidence type="ECO:0000256" key="4">
    <source>
        <dbReference type="ARBA" id="ARBA00022692"/>
    </source>
</evidence>
<evidence type="ECO:0000313" key="8">
    <source>
        <dbReference type="EMBL" id="MPL94061.1"/>
    </source>
</evidence>
<evidence type="ECO:0000256" key="1">
    <source>
        <dbReference type="ARBA" id="ARBA00004651"/>
    </source>
</evidence>
<feature type="transmembrane region" description="Helical" evidence="7">
    <location>
        <begin position="50"/>
        <end position="71"/>
    </location>
</feature>
<reference evidence="8" key="1">
    <citation type="submission" date="2019-08" db="EMBL/GenBank/DDBJ databases">
        <authorList>
            <person name="Kucharzyk K."/>
            <person name="Murdoch R.W."/>
            <person name="Higgins S."/>
            <person name="Loffler F."/>
        </authorList>
    </citation>
    <scope>NUCLEOTIDE SEQUENCE</scope>
</reference>
<feature type="transmembrane region" description="Helical" evidence="7">
    <location>
        <begin position="12"/>
        <end position="38"/>
    </location>
</feature>
<dbReference type="AlphaFoldDB" id="A0A644VRM8"/>
<feature type="transmembrane region" description="Helical" evidence="7">
    <location>
        <begin position="255"/>
        <end position="275"/>
    </location>
</feature>
<protein>
    <recommendedName>
        <fullName evidence="9">Permease</fullName>
    </recommendedName>
</protein>
<keyword evidence="5 7" id="KW-1133">Transmembrane helix</keyword>
<keyword evidence="6 7" id="KW-0472">Membrane</keyword>
<evidence type="ECO:0000256" key="5">
    <source>
        <dbReference type="ARBA" id="ARBA00022989"/>
    </source>
</evidence>
<name>A0A644VRM8_9ZZZZ</name>
<gene>
    <name evidence="8" type="ORF">SDC9_40209</name>
</gene>
<feature type="transmembrane region" description="Helical" evidence="7">
    <location>
        <begin position="354"/>
        <end position="377"/>
    </location>
</feature>
<evidence type="ECO:0000256" key="2">
    <source>
        <dbReference type="ARBA" id="ARBA00006386"/>
    </source>
</evidence>
<proteinExistence type="inferred from homology"/>
<feature type="transmembrane region" description="Helical" evidence="7">
    <location>
        <begin position="281"/>
        <end position="298"/>
    </location>
</feature>
<sequence>MEKNKEFKILLWIVVVFAAIFFMPVGNETFMTAILATLDLAKWYAQEHVILCLLPAFFIAGVISIFVSQGAVLKYFGANAKKWVAYTIASVSGAIMAVCSCTILPLFSSIYKRGAGLGPAVAFLYSGPAISILSIILTARILGFEMGVARTIGAVSFSVIIGLAMAFIFRKEERAKREEQMNFPDLPEKRAMSQTAFHFFTLVAILVFANWGRPSADDTSSAWFYIFTYKWYITGGFALMLCYSLIKILKIKWQWVLVAAVATIASVFATNAAISNPVFRPLIPMVVGIISLSVITLFDKGDDDNREWTLSAWSFAKQIIPLLAIGVVTAGFLLGSTHGSTSIAGVVPNEWIEWAVGGNSLLSNLFASVVGAFMYFATLTEVPIIQGLLASGMGKGPALALLLAGPSLSLPNMLVIREVMGTKKTVIFVLLVMAMATVSGMIYGWLF</sequence>
<comment type="caution">
    <text evidence="8">The sequence shown here is derived from an EMBL/GenBank/DDBJ whole genome shotgun (WGS) entry which is preliminary data.</text>
</comment>
<dbReference type="PANTHER" id="PTHR43299">
    <property type="entry name" value="UPF0718 PROTEIN YRAQ"/>
    <property type="match status" value="1"/>
</dbReference>